<proteinExistence type="predicted"/>
<comment type="caution">
    <text evidence="1">The sequence shown here is derived from an EMBL/GenBank/DDBJ whole genome shotgun (WGS) entry which is preliminary data.</text>
</comment>
<reference evidence="1" key="1">
    <citation type="submission" date="2019-12" db="EMBL/GenBank/DDBJ databases">
        <title>Genome sequencing and annotation of Brassica cretica.</title>
        <authorList>
            <person name="Studholme D.J."/>
            <person name="Sarris P.F."/>
        </authorList>
    </citation>
    <scope>NUCLEOTIDE SEQUENCE</scope>
    <source>
        <strain evidence="1">PFS-102/07</strain>
        <tissue evidence="1">Leaf</tissue>
    </source>
</reference>
<evidence type="ECO:0000313" key="1">
    <source>
        <dbReference type="EMBL" id="KAF2533457.1"/>
    </source>
</evidence>
<sequence length="128" mass="14628">MHGRNCAMTRSGMSYIQQKMMENHRPRGVKASKAGGKKAMVDGKELAKFQTMWTIKKQDLEIKERLSKMKLLDSLLGKQEPLQDYEEAPKQKLITELMSNYDVSLLLLFLCEKVKFEVKPCAAKGGEF</sequence>
<accession>A0A8S9FM49</accession>
<dbReference type="EMBL" id="QGKY02002305">
    <property type="protein sequence ID" value="KAF2533457.1"/>
    <property type="molecule type" value="Genomic_DNA"/>
</dbReference>
<protein>
    <submittedName>
        <fullName evidence="1">Uncharacterized protein</fullName>
    </submittedName>
</protein>
<dbReference type="AlphaFoldDB" id="A0A8S9FM49"/>
<organism evidence="1">
    <name type="scientific">Brassica cretica</name>
    <name type="common">Mustard</name>
    <dbReference type="NCBI Taxonomy" id="69181"/>
    <lineage>
        <taxon>Eukaryota</taxon>
        <taxon>Viridiplantae</taxon>
        <taxon>Streptophyta</taxon>
        <taxon>Embryophyta</taxon>
        <taxon>Tracheophyta</taxon>
        <taxon>Spermatophyta</taxon>
        <taxon>Magnoliopsida</taxon>
        <taxon>eudicotyledons</taxon>
        <taxon>Gunneridae</taxon>
        <taxon>Pentapetalae</taxon>
        <taxon>rosids</taxon>
        <taxon>malvids</taxon>
        <taxon>Brassicales</taxon>
        <taxon>Brassicaceae</taxon>
        <taxon>Brassiceae</taxon>
        <taxon>Brassica</taxon>
    </lineage>
</organism>
<name>A0A8S9FM49_BRACR</name>
<gene>
    <name evidence="1" type="ORF">F2Q70_00032050</name>
</gene>